<name>A0A5B8JIV0_9ACTN</name>
<evidence type="ECO:0000313" key="2">
    <source>
        <dbReference type="Proteomes" id="UP000320580"/>
    </source>
</evidence>
<dbReference type="Proteomes" id="UP000320580">
    <property type="component" value="Chromosome"/>
</dbReference>
<gene>
    <name evidence="1" type="ORF">FQU76_28475</name>
</gene>
<dbReference type="EMBL" id="CP042266">
    <property type="protein sequence ID" value="QDY79821.1"/>
    <property type="molecule type" value="Genomic_DNA"/>
</dbReference>
<keyword evidence="2" id="KW-1185">Reference proteome</keyword>
<sequence>MTREGLLTSAPEPPFTAWCVHCGRRTAAPVEVGVMERGSSAPLIQYACPEDAVRYGAGPSPADVIR</sequence>
<dbReference type="KEGG" id="sqz:FQU76_28475"/>
<organism evidence="1 2">
    <name type="scientific">Streptomyces qinzhouensis</name>
    <dbReference type="NCBI Taxonomy" id="2599401"/>
    <lineage>
        <taxon>Bacteria</taxon>
        <taxon>Bacillati</taxon>
        <taxon>Actinomycetota</taxon>
        <taxon>Actinomycetes</taxon>
        <taxon>Kitasatosporales</taxon>
        <taxon>Streptomycetaceae</taxon>
        <taxon>Streptomyces</taxon>
    </lineage>
</organism>
<dbReference type="OrthoDB" id="4211826at2"/>
<protein>
    <submittedName>
        <fullName evidence="1">Uncharacterized protein</fullName>
    </submittedName>
</protein>
<dbReference type="AlphaFoldDB" id="A0A5B8JIV0"/>
<accession>A0A5B8JIV0</accession>
<reference evidence="1 2" key="1">
    <citation type="submission" date="2019-07" db="EMBL/GenBank/DDBJ databases">
        <authorList>
            <person name="Zhu P."/>
        </authorList>
    </citation>
    <scope>NUCLEOTIDE SEQUENCE [LARGE SCALE GENOMIC DNA]</scope>
    <source>
        <strain evidence="1 2">SSL-25</strain>
    </source>
</reference>
<evidence type="ECO:0000313" key="1">
    <source>
        <dbReference type="EMBL" id="QDY79821.1"/>
    </source>
</evidence>
<proteinExistence type="predicted"/>